<evidence type="ECO:0000256" key="1">
    <source>
        <dbReference type="ARBA" id="ARBA00004123"/>
    </source>
</evidence>
<dbReference type="InterPro" id="IPR011989">
    <property type="entry name" value="ARM-like"/>
</dbReference>
<evidence type="ECO:0000256" key="5">
    <source>
        <dbReference type="ARBA" id="ARBA00023242"/>
    </source>
</evidence>
<feature type="region of interest" description="Disordered" evidence="6">
    <location>
        <begin position="111"/>
        <end position="133"/>
    </location>
</feature>
<dbReference type="GO" id="GO:0005681">
    <property type="term" value="C:spliceosomal complex"/>
    <property type="evidence" value="ECO:0007669"/>
    <property type="project" value="TreeGrafter"/>
</dbReference>
<dbReference type="InterPro" id="IPR039678">
    <property type="entry name" value="CTNNBL1"/>
</dbReference>
<evidence type="ECO:0000256" key="6">
    <source>
        <dbReference type="SAM" id="MobiDB-lite"/>
    </source>
</evidence>
<dbReference type="PANTHER" id="PTHR14978">
    <property type="entry name" value="BETA-CATENIN-LIKE PROTEIN 1 NUCLEAR ASSOCIATED PROTEIN"/>
    <property type="match status" value="1"/>
</dbReference>
<dbReference type="InterPro" id="IPR013180">
    <property type="entry name" value="CTNNBL1_N"/>
</dbReference>
<dbReference type="Proteomes" id="UP000681720">
    <property type="component" value="Unassembled WGS sequence"/>
</dbReference>
<keyword evidence="2" id="KW-0597">Phosphoprotein</keyword>
<dbReference type="EMBL" id="CAJOBJ010341132">
    <property type="protein sequence ID" value="CAF5195208.1"/>
    <property type="molecule type" value="Genomic_DNA"/>
</dbReference>
<gene>
    <name evidence="8" type="ORF">GIL414_LOCUS74584</name>
</gene>
<accession>A0A8S3IBP8</accession>
<dbReference type="Gene3D" id="1.25.10.10">
    <property type="entry name" value="Leucine-rich Repeat Variant"/>
    <property type="match status" value="1"/>
</dbReference>
<evidence type="ECO:0000256" key="2">
    <source>
        <dbReference type="ARBA" id="ARBA00022553"/>
    </source>
</evidence>
<evidence type="ECO:0000313" key="8">
    <source>
        <dbReference type="EMBL" id="CAF5195208.1"/>
    </source>
</evidence>
<dbReference type="Pfam" id="PF08216">
    <property type="entry name" value="CTNNBL"/>
    <property type="match status" value="1"/>
</dbReference>
<evidence type="ECO:0000313" key="9">
    <source>
        <dbReference type="Proteomes" id="UP000681720"/>
    </source>
</evidence>
<evidence type="ECO:0000256" key="4">
    <source>
        <dbReference type="ARBA" id="ARBA00023054"/>
    </source>
</evidence>
<feature type="non-terminal residue" evidence="8">
    <location>
        <position position="1"/>
    </location>
</feature>
<proteinExistence type="predicted"/>
<sequence length="144" mass="16751">RLLNKFTENDHEKVDRLMELHFQYFERVKAADNSIEQDQEEDEDEIYLRRLDAGLYTLQLIDYIIIEIASSTTSIPSIRQRVLQILNLRNTSIDTIKNIIREYANNLGMTKKTTSGDHSLTDATSNGNSDDPHKQHLLDLLEKF</sequence>
<dbReference type="PANTHER" id="PTHR14978:SF0">
    <property type="entry name" value="BETA-CATENIN-LIKE PROTEIN 1"/>
    <property type="match status" value="1"/>
</dbReference>
<organism evidence="8 9">
    <name type="scientific">Rotaria magnacalcarata</name>
    <dbReference type="NCBI Taxonomy" id="392030"/>
    <lineage>
        <taxon>Eukaryota</taxon>
        <taxon>Metazoa</taxon>
        <taxon>Spiralia</taxon>
        <taxon>Gnathifera</taxon>
        <taxon>Rotifera</taxon>
        <taxon>Eurotatoria</taxon>
        <taxon>Bdelloidea</taxon>
        <taxon>Philodinida</taxon>
        <taxon>Philodinidae</taxon>
        <taxon>Rotaria</taxon>
    </lineage>
</organism>
<evidence type="ECO:0000256" key="3">
    <source>
        <dbReference type="ARBA" id="ARBA00022737"/>
    </source>
</evidence>
<comment type="subcellular location">
    <subcellularLocation>
        <location evidence="1">Nucleus</location>
    </subcellularLocation>
</comment>
<comment type="caution">
    <text evidence="8">The sequence shown here is derived from an EMBL/GenBank/DDBJ whole genome shotgun (WGS) entry which is preliminary data.</text>
</comment>
<feature type="domain" description="Beta-catenin-like protein 1 N-terminal" evidence="7">
    <location>
        <begin position="1"/>
        <end position="101"/>
    </location>
</feature>
<protein>
    <recommendedName>
        <fullName evidence="7">Beta-catenin-like protein 1 N-terminal domain-containing protein</fullName>
    </recommendedName>
</protein>
<name>A0A8S3IBP8_9BILA</name>
<keyword evidence="3" id="KW-0677">Repeat</keyword>
<dbReference type="AlphaFoldDB" id="A0A8S3IBP8"/>
<evidence type="ECO:0000259" key="7">
    <source>
        <dbReference type="Pfam" id="PF08216"/>
    </source>
</evidence>
<keyword evidence="5" id="KW-0539">Nucleus</keyword>
<reference evidence="8" key="1">
    <citation type="submission" date="2021-02" db="EMBL/GenBank/DDBJ databases">
        <authorList>
            <person name="Nowell W R."/>
        </authorList>
    </citation>
    <scope>NUCLEOTIDE SEQUENCE</scope>
</reference>
<feature type="compositionally biased region" description="Polar residues" evidence="6">
    <location>
        <begin position="111"/>
        <end position="129"/>
    </location>
</feature>
<keyword evidence="4" id="KW-0175">Coiled coil</keyword>